<evidence type="ECO:0000313" key="4">
    <source>
        <dbReference type="Proteomes" id="UP000238312"/>
    </source>
</evidence>
<feature type="region of interest" description="Disordered" evidence="1">
    <location>
        <begin position="230"/>
        <end position="257"/>
    </location>
</feature>
<accession>A0A2T0MXY1</accession>
<dbReference type="OrthoDB" id="3654490at2"/>
<dbReference type="InterPro" id="IPR000157">
    <property type="entry name" value="TIR_dom"/>
</dbReference>
<comment type="caution">
    <text evidence="3">The sequence shown here is derived from an EMBL/GenBank/DDBJ whole genome shotgun (WGS) entry which is preliminary data.</text>
</comment>
<dbReference type="SUPFAM" id="SSF52200">
    <property type="entry name" value="Toll/Interleukin receptor TIR domain"/>
    <property type="match status" value="1"/>
</dbReference>
<reference evidence="3 4" key="1">
    <citation type="submission" date="2018-03" db="EMBL/GenBank/DDBJ databases">
        <title>Genomic Encyclopedia of Type Strains, Phase III (KMG-III): the genomes of soil and plant-associated and newly described type strains.</title>
        <authorList>
            <person name="Whitman W."/>
        </authorList>
    </citation>
    <scope>NUCLEOTIDE SEQUENCE [LARGE SCALE GENOMIC DNA]</scope>
    <source>
        <strain evidence="3 4">CGMCC 4.7104</strain>
    </source>
</reference>
<dbReference type="Gene3D" id="3.40.50.10140">
    <property type="entry name" value="Toll/interleukin-1 receptor homology (TIR) domain"/>
    <property type="match status" value="1"/>
</dbReference>
<dbReference type="Pfam" id="PF13676">
    <property type="entry name" value="TIR_2"/>
    <property type="match status" value="1"/>
</dbReference>
<evidence type="ECO:0000313" key="3">
    <source>
        <dbReference type="EMBL" id="PRX64087.1"/>
    </source>
</evidence>
<keyword evidence="4" id="KW-1185">Reference proteome</keyword>
<dbReference type="PROSITE" id="PS50104">
    <property type="entry name" value="TIR"/>
    <property type="match status" value="1"/>
</dbReference>
<proteinExistence type="predicted"/>
<dbReference type="Proteomes" id="UP000238312">
    <property type="component" value="Unassembled WGS sequence"/>
</dbReference>
<dbReference type="EMBL" id="PVNG01000009">
    <property type="protein sequence ID" value="PRX64087.1"/>
    <property type="molecule type" value="Genomic_DNA"/>
</dbReference>
<protein>
    <submittedName>
        <fullName evidence="3">TIR domain-containing protein</fullName>
    </submittedName>
</protein>
<dbReference type="GO" id="GO:0007165">
    <property type="term" value="P:signal transduction"/>
    <property type="evidence" value="ECO:0007669"/>
    <property type="project" value="InterPro"/>
</dbReference>
<organism evidence="3 4">
    <name type="scientific">Nonomuraea fuscirosea</name>
    <dbReference type="NCBI Taxonomy" id="1291556"/>
    <lineage>
        <taxon>Bacteria</taxon>
        <taxon>Bacillati</taxon>
        <taxon>Actinomycetota</taxon>
        <taxon>Actinomycetes</taxon>
        <taxon>Streptosporangiales</taxon>
        <taxon>Streptosporangiaceae</taxon>
        <taxon>Nonomuraea</taxon>
    </lineage>
</organism>
<dbReference type="RefSeq" id="WP_106241980.1">
    <property type="nucleotide sequence ID" value="NZ_PVNG01000009.1"/>
</dbReference>
<feature type="compositionally biased region" description="Basic and acidic residues" evidence="1">
    <location>
        <begin position="246"/>
        <end position="257"/>
    </location>
</feature>
<evidence type="ECO:0000259" key="2">
    <source>
        <dbReference type="PROSITE" id="PS50104"/>
    </source>
</evidence>
<dbReference type="InterPro" id="IPR035897">
    <property type="entry name" value="Toll_tir_struct_dom_sf"/>
</dbReference>
<gene>
    <name evidence="3" type="ORF">B0I32_10915</name>
</gene>
<sequence>MTRIFISYRRRDTAAVAIELEKELGRAFGRRKIYRDQVSLQPGQDWLRELVRAIASSDLLVALIGAQWVGETDLSGRTRIHDRRDVVRMEIATAYAERVPIMPVLVDRAAMPRPEDLPLSVARLTRINCVELSSDTLREDIARLVQDVRSLPRRVRSSKERSADDLVGMWASENPGNALLHFTFHADGTYEYAGILRQERPSGSMIFESYQAGEYFPGEGKVRLDAIHANSSRHDPDSPEENYVNRPERADESEYVYERSRGPADRLILVDRSGRRVPYRRVG</sequence>
<dbReference type="AlphaFoldDB" id="A0A2T0MXY1"/>
<feature type="domain" description="TIR" evidence="2">
    <location>
        <begin position="1"/>
        <end position="149"/>
    </location>
</feature>
<evidence type="ECO:0000256" key="1">
    <source>
        <dbReference type="SAM" id="MobiDB-lite"/>
    </source>
</evidence>
<name>A0A2T0MXY1_9ACTN</name>